<dbReference type="Proteomes" id="UP000499080">
    <property type="component" value="Unassembled WGS sequence"/>
</dbReference>
<keyword evidence="2" id="KW-0732">Signal</keyword>
<gene>
    <name evidence="3" type="ORF">AVEN_123302_1</name>
</gene>
<proteinExistence type="predicted"/>
<dbReference type="InterPro" id="IPR050468">
    <property type="entry name" value="Cuticle_Struct_Prot"/>
</dbReference>
<dbReference type="PANTHER" id="PTHR10380">
    <property type="entry name" value="CUTICLE PROTEIN"/>
    <property type="match status" value="1"/>
</dbReference>
<protein>
    <recommendedName>
        <fullName evidence="5">Cuticle protein 16.8</fullName>
    </recommendedName>
</protein>
<evidence type="ECO:0000313" key="4">
    <source>
        <dbReference type="Proteomes" id="UP000499080"/>
    </source>
</evidence>
<dbReference type="OrthoDB" id="6433771at2759"/>
<comment type="caution">
    <text evidence="3">The sequence shown here is derived from an EMBL/GenBank/DDBJ whole genome shotgun (WGS) entry which is preliminary data.</text>
</comment>
<dbReference type="GO" id="GO:0008010">
    <property type="term" value="F:structural constituent of chitin-based larval cuticle"/>
    <property type="evidence" value="ECO:0007669"/>
    <property type="project" value="TreeGrafter"/>
</dbReference>
<evidence type="ECO:0008006" key="5">
    <source>
        <dbReference type="Google" id="ProtNLM"/>
    </source>
</evidence>
<dbReference type="InterPro" id="IPR000618">
    <property type="entry name" value="Insect_cuticle"/>
</dbReference>
<dbReference type="PROSITE" id="PS51155">
    <property type="entry name" value="CHIT_BIND_RR_2"/>
    <property type="match status" value="1"/>
</dbReference>
<name>A0A4Y2VQQ4_ARAVE</name>
<evidence type="ECO:0000256" key="2">
    <source>
        <dbReference type="SAM" id="SignalP"/>
    </source>
</evidence>
<dbReference type="AlphaFoldDB" id="A0A4Y2VQQ4"/>
<reference evidence="3 4" key="1">
    <citation type="journal article" date="2019" name="Sci. Rep.">
        <title>Orb-weaving spider Araneus ventricosus genome elucidates the spidroin gene catalogue.</title>
        <authorList>
            <person name="Kono N."/>
            <person name="Nakamura H."/>
            <person name="Ohtoshi R."/>
            <person name="Moran D.A.P."/>
            <person name="Shinohara A."/>
            <person name="Yoshida Y."/>
            <person name="Fujiwara M."/>
            <person name="Mori M."/>
            <person name="Tomita M."/>
            <person name="Arakawa K."/>
        </authorList>
    </citation>
    <scope>NUCLEOTIDE SEQUENCE [LARGE SCALE GENOMIC DNA]</scope>
</reference>
<evidence type="ECO:0000256" key="1">
    <source>
        <dbReference type="PROSITE-ProRule" id="PRU00497"/>
    </source>
</evidence>
<dbReference type="Pfam" id="PF00379">
    <property type="entry name" value="Chitin_bind_4"/>
    <property type="match status" value="1"/>
</dbReference>
<keyword evidence="1" id="KW-0193">Cuticle</keyword>
<feature type="signal peptide" evidence="2">
    <location>
        <begin position="1"/>
        <end position="15"/>
    </location>
</feature>
<sequence>MFLLVALSCIVLAQAQYHGDFHHHSQPNAFGYSVRDHHSAQHRQETSNGHGAVVGSYGFTDSRGIARQVNNVADHAGFRAQVNTNEPGTTNQNPAAVQVISHQPHAHRVVEPIRTDSVRVVAVPVVDGLGCWIGLLRV</sequence>
<organism evidence="3 4">
    <name type="scientific">Araneus ventricosus</name>
    <name type="common">Orbweaver spider</name>
    <name type="synonym">Epeira ventricosa</name>
    <dbReference type="NCBI Taxonomy" id="182803"/>
    <lineage>
        <taxon>Eukaryota</taxon>
        <taxon>Metazoa</taxon>
        <taxon>Ecdysozoa</taxon>
        <taxon>Arthropoda</taxon>
        <taxon>Chelicerata</taxon>
        <taxon>Arachnida</taxon>
        <taxon>Araneae</taxon>
        <taxon>Araneomorphae</taxon>
        <taxon>Entelegynae</taxon>
        <taxon>Araneoidea</taxon>
        <taxon>Araneidae</taxon>
        <taxon>Araneus</taxon>
    </lineage>
</organism>
<evidence type="ECO:0000313" key="3">
    <source>
        <dbReference type="EMBL" id="GBO26971.1"/>
    </source>
</evidence>
<dbReference type="GO" id="GO:0062129">
    <property type="term" value="C:chitin-based extracellular matrix"/>
    <property type="evidence" value="ECO:0007669"/>
    <property type="project" value="TreeGrafter"/>
</dbReference>
<dbReference type="EMBL" id="BGPR01049967">
    <property type="protein sequence ID" value="GBO26971.1"/>
    <property type="molecule type" value="Genomic_DNA"/>
</dbReference>
<accession>A0A4Y2VQQ4</accession>
<keyword evidence="4" id="KW-1185">Reference proteome</keyword>
<feature type="chain" id="PRO_5021443007" description="Cuticle protein 16.8" evidence="2">
    <location>
        <begin position="16"/>
        <end position="138"/>
    </location>
</feature>